<evidence type="ECO:0000313" key="2">
    <source>
        <dbReference type="Proteomes" id="UP000027138"/>
    </source>
</evidence>
<dbReference type="Proteomes" id="UP000027138">
    <property type="component" value="Unassembled WGS sequence"/>
</dbReference>
<evidence type="ECO:0000313" key="1">
    <source>
        <dbReference type="EMBL" id="KDP42688.1"/>
    </source>
</evidence>
<protein>
    <submittedName>
        <fullName evidence="1">Uncharacterized protein</fullName>
    </submittedName>
</protein>
<dbReference type="OrthoDB" id="1727236at2759"/>
<gene>
    <name evidence="1" type="ORF">JCGZ_23628</name>
</gene>
<organism evidence="1 2">
    <name type="scientific">Jatropha curcas</name>
    <name type="common">Barbados nut</name>
    <dbReference type="NCBI Taxonomy" id="180498"/>
    <lineage>
        <taxon>Eukaryota</taxon>
        <taxon>Viridiplantae</taxon>
        <taxon>Streptophyta</taxon>
        <taxon>Embryophyta</taxon>
        <taxon>Tracheophyta</taxon>
        <taxon>Spermatophyta</taxon>
        <taxon>Magnoliopsida</taxon>
        <taxon>eudicotyledons</taxon>
        <taxon>Gunneridae</taxon>
        <taxon>Pentapetalae</taxon>
        <taxon>rosids</taxon>
        <taxon>fabids</taxon>
        <taxon>Malpighiales</taxon>
        <taxon>Euphorbiaceae</taxon>
        <taxon>Crotonoideae</taxon>
        <taxon>Jatropheae</taxon>
        <taxon>Jatropha</taxon>
    </lineage>
</organism>
<reference evidence="1 2" key="1">
    <citation type="journal article" date="2014" name="PLoS ONE">
        <title>Global Analysis of Gene Expression Profiles in Physic Nut (Jatropha curcas L.) Seedlings Exposed to Salt Stress.</title>
        <authorList>
            <person name="Zhang L."/>
            <person name="Zhang C."/>
            <person name="Wu P."/>
            <person name="Chen Y."/>
            <person name="Li M."/>
            <person name="Jiang H."/>
            <person name="Wu G."/>
        </authorList>
    </citation>
    <scope>NUCLEOTIDE SEQUENCE [LARGE SCALE GENOMIC DNA]</scope>
    <source>
        <strain evidence="2">cv. GZQX0401</strain>
        <tissue evidence="1">Young leaves</tissue>
    </source>
</reference>
<name>A0A067L661_JATCU</name>
<accession>A0A067L661</accession>
<proteinExistence type="predicted"/>
<sequence length="108" mass="12764">MSYPYYMPENSFLVAPPMAILVEKNEEEIRYSKFELTAPVNLIKDKEKILKKKQKSRKQIRGLNVSYSTRQRGRLHGPVEELRHKIQRFKIKTIQVVGVVKKEDLLHN</sequence>
<keyword evidence="2" id="KW-1185">Reference proteome</keyword>
<dbReference type="AlphaFoldDB" id="A0A067L661"/>
<dbReference type="EMBL" id="KK914288">
    <property type="protein sequence ID" value="KDP42688.1"/>
    <property type="molecule type" value="Genomic_DNA"/>
</dbReference>